<reference evidence="1 2" key="1">
    <citation type="submission" date="2016-01" db="EMBL/GenBank/DDBJ databases">
        <authorList>
            <person name="Oliw E.H."/>
        </authorList>
    </citation>
    <scope>NUCLEOTIDE SEQUENCE [LARGE SCALE GENOMIC DNA]</scope>
    <source>
        <strain evidence="1 2">Zutra 3-1</strain>
    </source>
</reference>
<organism evidence="1 2">
    <name type="scientific">Agrobacterium deltaense Zutra 3/1</name>
    <dbReference type="NCBI Taxonomy" id="1183427"/>
    <lineage>
        <taxon>Bacteria</taxon>
        <taxon>Pseudomonadati</taxon>
        <taxon>Pseudomonadota</taxon>
        <taxon>Alphaproteobacteria</taxon>
        <taxon>Hyphomicrobiales</taxon>
        <taxon>Rhizobiaceae</taxon>
        <taxon>Rhizobium/Agrobacterium group</taxon>
        <taxon>Agrobacterium</taxon>
    </lineage>
</organism>
<evidence type="ECO:0000313" key="1">
    <source>
        <dbReference type="EMBL" id="CUX63085.1"/>
    </source>
</evidence>
<accession>A0A1S7S5N4</accession>
<protein>
    <submittedName>
        <fullName evidence="1">Uncharacterized protein</fullName>
    </submittedName>
</protein>
<proteinExistence type="predicted"/>
<dbReference type="Proteomes" id="UP000191987">
    <property type="component" value="Unassembled WGS sequence"/>
</dbReference>
<dbReference type="AlphaFoldDB" id="A0A1S7S5N4"/>
<name>A0A1S7S5N4_9HYPH</name>
<evidence type="ECO:0000313" key="2">
    <source>
        <dbReference type="Proteomes" id="UP000191987"/>
    </source>
</evidence>
<gene>
    <name evidence="1" type="ORF">AGR7C_pTi0079</name>
</gene>
<sequence length="27" mass="3039">MPISMQGTKYLKAYAFEEEINATCDQG</sequence>
<dbReference type="EMBL" id="FBWG01000050">
    <property type="protein sequence ID" value="CUX63085.1"/>
    <property type="molecule type" value="Genomic_DNA"/>
</dbReference>